<protein>
    <submittedName>
        <fullName evidence="2">Nucleoside kinase</fullName>
    </submittedName>
</protein>
<dbReference type="InterPro" id="IPR027417">
    <property type="entry name" value="P-loop_NTPase"/>
</dbReference>
<dbReference type="GO" id="GO:0005524">
    <property type="term" value="F:ATP binding"/>
    <property type="evidence" value="ECO:0007669"/>
    <property type="project" value="InterPro"/>
</dbReference>
<sequence>MSILRAIRKYWSGKKRWNRFMKHLRTPEYVRFNNNLEDINHMAQRDPAHLVALADRHFHKSVQDVAKKTIARGCRVVLLAGPSSSGKTTTAHLLSDALCQLGHETQIISLDDFYHPEEEAPRREDGTQDFECLEALRVDYIQKCLHDLATSNSCEVPEFDFVHHRPAQQTRHLSLSPDGIAIIEGLHALNPILTKDLPRGSTECVYINVKQNICTRSEVLLEAKEVRMIRRIVRDYNFRGTSPERTLKMWDSVMEGERRYIAPFRAGADFTINSLHAYELGALRNQALMLLRTVVEPGGWIADEVQRLSFALMLCTPVSPTLLPPTSLIREFIGGGLYS</sequence>
<evidence type="ECO:0000313" key="3">
    <source>
        <dbReference type="EMBL" id="QKO29771.1"/>
    </source>
</evidence>
<reference evidence="3" key="2">
    <citation type="journal article" date="2021" name="Appl. Environ. Microbiol.">
        <title>Adaptability of a Caproate-Producing Bacterium Contributes to Its Dominance in an Anaerobic Fermentation System.</title>
        <authorList>
            <person name="Wang H."/>
            <person name="Gu Y."/>
            <person name="Zhou W."/>
            <person name="Zhao D."/>
            <person name="Qiao Z."/>
            <person name="Zheng J."/>
            <person name="Gao J."/>
            <person name="Chen X."/>
            <person name="Ren C."/>
            <person name="Xu Y."/>
        </authorList>
    </citation>
    <scope>NUCLEOTIDE SEQUENCE</scope>
    <source>
        <strain evidence="3">JNU-WLY1368</strain>
    </source>
</reference>
<proteinExistence type="predicted"/>
<dbReference type="Pfam" id="PF00485">
    <property type="entry name" value="PRK"/>
    <property type="match status" value="1"/>
</dbReference>
<keyword evidence="2" id="KW-0418">Kinase</keyword>
<dbReference type="Gene3D" id="3.40.50.300">
    <property type="entry name" value="P-loop containing nucleotide triphosphate hydrolases"/>
    <property type="match status" value="1"/>
</dbReference>
<dbReference type="Proteomes" id="UP000509623">
    <property type="component" value="Chromosome"/>
</dbReference>
<dbReference type="PANTHER" id="PTHR10285">
    <property type="entry name" value="URIDINE KINASE"/>
    <property type="match status" value="1"/>
</dbReference>
<evidence type="ECO:0000259" key="1">
    <source>
        <dbReference type="Pfam" id="PF00485"/>
    </source>
</evidence>
<accession>A0A859DRZ1</accession>
<dbReference type="AlphaFoldDB" id="A0A859DRZ1"/>
<evidence type="ECO:0000313" key="4">
    <source>
        <dbReference type="Proteomes" id="UP000501316"/>
    </source>
</evidence>
<dbReference type="CDD" id="cd02028">
    <property type="entry name" value="UMPK_like"/>
    <property type="match status" value="1"/>
</dbReference>
<evidence type="ECO:0000313" key="2">
    <source>
        <dbReference type="EMBL" id="QKN23552.1"/>
    </source>
</evidence>
<dbReference type="SUPFAM" id="SSF52540">
    <property type="entry name" value="P-loop containing nucleoside triphosphate hydrolases"/>
    <property type="match status" value="1"/>
</dbReference>
<name>A0A859DRZ1_9FIRM</name>
<dbReference type="PRINTS" id="PR00988">
    <property type="entry name" value="URIDINKINASE"/>
</dbReference>
<dbReference type="InterPro" id="IPR006083">
    <property type="entry name" value="PRK/URK"/>
</dbReference>
<keyword evidence="5" id="KW-1185">Reference proteome</keyword>
<organism evidence="2 4">
    <name type="scientific">Caproicibacterium lactatifermentans</name>
    <dbReference type="NCBI Taxonomy" id="2666138"/>
    <lineage>
        <taxon>Bacteria</taxon>
        <taxon>Bacillati</taxon>
        <taxon>Bacillota</taxon>
        <taxon>Clostridia</taxon>
        <taxon>Eubacteriales</taxon>
        <taxon>Oscillospiraceae</taxon>
        <taxon>Caproicibacterium</taxon>
    </lineage>
</organism>
<feature type="domain" description="Phosphoribulokinase/uridine kinase" evidence="1">
    <location>
        <begin position="77"/>
        <end position="276"/>
    </location>
</feature>
<dbReference type="EMBL" id="CP046161">
    <property type="protein sequence ID" value="QKO29771.1"/>
    <property type="molecule type" value="Genomic_DNA"/>
</dbReference>
<evidence type="ECO:0000313" key="5">
    <source>
        <dbReference type="Proteomes" id="UP000509623"/>
    </source>
</evidence>
<dbReference type="KEGG" id="clf:GJQ69_03055"/>
<reference evidence="3" key="3">
    <citation type="journal article" date="2022" name="Int. J. Syst. Evol. Microbiol.">
        <title>Caproicibacterium lactatifermentans sp. nov., isolated from pit clay used for the production of Chinese strong aroma-type liquor.</title>
        <authorList>
            <person name="Wang H."/>
            <person name="Gu Y."/>
            <person name="Zhao D."/>
            <person name="Qiao Z."/>
            <person name="Zheng J."/>
            <person name="Gao J."/>
            <person name="Ren C."/>
            <person name="Xu Y."/>
        </authorList>
    </citation>
    <scope>NUCLEOTIDE SEQUENCE</scope>
    <source>
        <strain evidence="3">JNU-WLY1368</strain>
    </source>
</reference>
<reference evidence="4 5" key="1">
    <citation type="submission" date="2019-11" db="EMBL/GenBank/DDBJ databases">
        <authorList>
            <person name="Ren C."/>
            <person name="Wang H."/>
            <person name="Xu Y."/>
        </authorList>
    </citation>
    <scope>NUCLEOTIDE SEQUENCE [LARGE SCALE GENOMIC DNA]</scope>
    <source>
        <strain evidence="5">JNU-WLY1368</strain>
        <strain evidence="2 4">LBM 19010</strain>
    </source>
</reference>
<dbReference type="GO" id="GO:0016301">
    <property type="term" value="F:kinase activity"/>
    <property type="evidence" value="ECO:0007669"/>
    <property type="project" value="UniProtKB-KW"/>
</dbReference>
<dbReference type="Proteomes" id="UP000501316">
    <property type="component" value="Chromosome"/>
</dbReference>
<gene>
    <name evidence="2" type="ORF">GJQ69_03055</name>
    <name evidence="3" type="ORF">GKP14_01310</name>
</gene>
<dbReference type="EMBL" id="CP046051">
    <property type="protein sequence ID" value="QKN23552.1"/>
    <property type="molecule type" value="Genomic_DNA"/>
</dbReference>
<keyword evidence="2" id="KW-0808">Transferase</keyword>